<dbReference type="PROSITE" id="PS50102">
    <property type="entry name" value="RRM"/>
    <property type="match status" value="2"/>
</dbReference>
<feature type="compositionally biased region" description="Acidic residues" evidence="7">
    <location>
        <begin position="721"/>
        <end position="743"/>
    </location>
</feature>
<evidence type="ECO:0000256" key="5">
    <source>
        <dbReference type="ARBA" id="ARBA00023242"/>
    </source>
</evidence>
<dbReference type="Gene3D" id="3.30.70.330">
    <property type="match status" value="4"/>
</dbReference>
<evidence type="ECO:0000259" key="8">
    <source>
        <dbReference type="PROSITE" id="PS50102"/>
    </source>
</evidence>
<evidence type="ECO:0000256" key="3">
    <source>
        <dbReference type="ARBA" id="ARBA00022771"/>
    </source>
</evidence>
<feature type="domain" description="RRM" evidence="8">
    <location>
        <begin position="481"/>
        <end position="554"/>
    </location>
</feature>
<evidence type="ECO:0000256" key="6">
    <source>
        <dbReference type="PROSITE-ProRule" id="PRU00176"/>
    </source>
</evidence>
<dbReference type="EMBL" id="JAGXEW010000019">
    <property type="protein sequence ID" value="KAK1161235.1"/>
    <property type="molecule type" value="Genomic_DNA"/>
</dbReference>
<dbReference type="PANTHER" id="PTHR15592">
    <property type="entry name" value="MATRIN 3/NUCLEAR PROTEIN 220-RELATED"/>
    <property type="match status" value="1"/>
</dbReference>
<feature type="region of interest" description="Disordered" evidence="7">
    <location>
        <begin position="211"/>
        <end position="233"/>
    </location>
</feature>
<evidence type="ECO:0000256" key="4">
    <source>
        <dbReference type="ARBA" id="ARBA00022833"/>
    </source>
</evidence>
<keyword evidence="11" id="KW-1185">Reference proteome</keyword>
<reference evidence="10" key="1">
    <citation type="submission" date="2022-02" db="EMBL/GenBank/DDBJ databases">
        <title>Atlantic sturgeon de novo genome assembly.</title>
        <authorList>
            <person name="Stock M."/>
            <person name="Klopp C."/>
            <person name="Guiguen Y."/>
            <person name="Cabau C."/>
            <person name="Parinello H."/>
            <person name="Santidrian Yebra-Pimentel E."/>
            <person name="Kuhl H."/>
            <person name="Dirks R.P."/>
            <person name="Guessner J."/>
            <person name="Wuertz S."/>
            <person name="Du K."/>
            <person name="Schartl M."/>
        </authorList>
    </citation>
    <scope>NUCLEOTIDE SEQUENCE</scope>
    <source>
        <strain evidence="10">STURGEONOMICS-FGT-2020</strain>
        <tissue evidence="10">Whole blood</tissue>
    </source>
</reference>
<dbReference type="GO" id="GO:0005634">
    <property type="term" value="C:nucleus"/>
    <property type="evidence" value="ECO:0007669"/>
    <property type="project" value="UniProtKB-SubCell"/>
</dbReference>
<dbReference type="GO" id="GO:0008270">
    <property type="term" value="F:zinc ion binding"/>
    <property type="evidence" value="ECO:0007669"/>
    <property type="project" value="UniProtKB-KW"/>
</dbReference>
<dbReference type="InterPro" id="IPR000504">
    <property type="entry name" value="RRM_dom"/>
</dbReference>
<dbReference type="AlphaFoldDB" id="A0AAD8FXU8"/>
<feature type="compositionally biased region" description="Basic and acidic residues" evidence="7">
    <location>
        <begin position="659"/>
        <end position="694"/>
    </location>
</feature>
<comment type="subcellular location">
    <subcellularLocation>
        <location evidence="1">Nucleus</location>
    </subcellularLocation>
</comment>
<sequence length="1190" mass="133331">MSRDSSRDLTPKGVAAGYGLLAAAQALNSSVGPGRASQSGARMEHFDFGTGSGLNMQGSRSHYSPSTGSSHGMAASFDDQSKGQDAYASQGRSPLDKARSLFASLGLSAEEFEVLSNVPEEKLNVETLPRLIMQLKSQRAEERGLPSRPRDNLSPPREQPYRPVRDDWDEAVCSRPDSKKESNAVPRVFNYNYGQQREGPSRSYERLDYEERMGGSDRYPEPSRGRYESEYDRRGPAPLLERSFMERSTGCPSLSKIEDYHGILPSTFPHVCTLCDFDVHSIKHWIQHNDGERHTENRQILLDLYPEWIPKVLPNRIRQTPLGLGTSNPAAGILGPVPLVSLPIGLPKRGAGSAWGMGGGISKQGQKVDPMKARITDSKVVVIQFAKGKCYQKDLIKLAEPFGTVNNHLVLLKKAFLEMRTHEEAAAMVKYYQRTQAVIRGQALQVYLSTVIKTIQNNGPTRTQTQTQPRTPAQATESGYAVIYFANLPVAKDLESELLELAKRFGAVKNSLVLTKQAFVEMVNPADAEMMVKYYTVNQLKIKGYKVRLNICRKYRRLTKNTPKGKSIGKKEVEKKITSLKSKTVSSSVEGEPEVKESNAAEVEEGEKMNLGDEEDPEELHQSLEGLESPKEECVQKSLENPETQAEEPAEKSTGSSEIQEKGPDDKSLERGDMENKSLEREDTENKPLEREETMCEEPAEQSLKSSESQKDEPVEKSLDEQEPAETSYSEEQEFLEPDFPDSMEDFVTLDEVGDEEEMLGLESESGATSSNGQRWRKQGGKVVTVSAFRRGYNFEKEILRLAEPFGKVVNKLILNQRNEAFLELSTSEEAIAMAEFYTANTGVVCGVDVKVRLSVTYKTIKTNISEKGRVVSVCNLPSRHSDEALLKLAEPFGKVKCYNIQRVRNEAFIEMENPNEAEEMCRQYLKNPPLFHGKRLQVRLSWKYKKVTQGKRPPVPEESPKRSKRERAEQSKSEDETSSSSKSKTKEEQEEEPPQKRVCEEQQKEIQQEVSDLNKCAVSEVKEVSDTIEIHETLESLEEPAEKVIPPTKEDTEAKPSLDEREAVDKPAETNKGEDTEETRPKTLKTEPMETEIVHKGGACDSANEQHTGTDEKTVHSIKPEPTPTTLGPYQPNNPVGVDYVVPKVGYYCKLCSLFYTSESTAKNTHCSSLAHYQKLKNMLDKEKMKTSM</sequence>
<feature type="compositionally biased region" description="Basic and acidic residues" evidence="7">
    <location>
        <begin position="994"/>
        <end position="1003"/>
    </location>
</feature>
<feature type="domain" description="RRM" evidence="8">
    <location>
        <begin position="870"/>
        <end position="944"/>
    </location>
</feature>
<feature type="region of interest" description="Disordered" evidence="7">
    <location>
        <begin position="44"/>
        <end position="94"/>
    </location>
</feature>
<feature type="region of interest" description="Disordered" evidence="7">
    <location>
        <begin position="579"/>
        <end position="743"/>
    </location>
</feature>
<proteinExistence type="predicted"/>
<feature type="compositionally biased region" description="Basic and acidic residues" evidence="7">
    <location>
        <begin position="955"/>
        <end position="976"/>
    </location>
</feature>
<evidence type="ECO:0000313" key="10">
    <source>
        <dbReference type="EMBL" id="KAK1161235.1"/>
    </source>
</evidence>
<feature type="compositionally biased region" description="Basic and acidic residues" evidence="7">
    <location>
        <begin position="1049"/>
        <end position="1089"/>
    </location>
</feature>
<keyword evidence="6" id="KW-0694">RNA-binding</keyword>
<feature type="domain" description="Matrin-type" evidence="9">
    <location>
        <begin position="1148"/>
        <end position="1179"/>
    </location>
</feature>
<feature type="region of interest" description="Disordered" evidence="7">
    <location>
        <begin position="1032"/>
        <end position="1089"/>
    </location>
</feature>
<feature type="region of interest" description="Disordered" evidence="7">
    <location>
        <begin position="137"/>
        <end position="165"/>
    </location>
</feature>
<protein>
    <submittedName>
        <fullName evidence="10">Matrin-3-like isoform X3</fullName>
    </submittedName>
</protein>
<feature type="compositionally biased region" description="Basic and acidic residues" evidence="7">
    <location>
        <begin position="138"/>
        <end position="151"/>
    </location>
</feature>
<accession>A0AAD8FXU8</accession>
<keyword evidence="3" id="KW-0863">Zinc-finger</keyword>
<dbReference type="SMART" id="SM00451">
    <property type="entry name" value="ZnF_U1"/>
    <property type="match status" value="1"/>
</dbReference>
<evidence type="ECO:0000313" key="11">
    <source>
        <dbReference type="Proteomes" id="UP001230051"/>
    </source>
</evidence>
<feature type="compositionally biased region" description="Low complexity" evidence="7">
    <location>
        <begin position="579"/>
        <end position="589"/>
    </location>
</feature>
<keyword evidence="2" id="KW-0479">Metal-binding</keyword>
<organism evidence="10 11">
    <name type="scientific">Acipenser oxyrinchus oxyrinchus</name>
    <dbReference type="NCBI Taxonomy" id="40147"/>
    <lineage>
        <taxon>Eukaryota</taxon>
        <taxon>Metazoa</taxon>
        <taxon>Chordata</taxon>
        <taxon>Craniata</taxon>
        <taxon>Vertebrata</taxon>
        <taxon>Euteleostomi</taxon>
        <taxon>Actinopterygii</taxon>
        <taxon>Chondrostei</taxon>
        <taxon>Acipenseriformes</taxon>
        <taxon>Acipenseridae</taxon>
        <taxon>Acipenser</taxon>
    </lineage>
</organism>
<keyword evidence="5" id="KW-0539">Nucleus</keyword>
<feature type="region of interest" description="Disordered" evidence="7">
    <location>
        <begin position="948"/>
        <end position="1003"/>
    </location>
</feature>
<evidence type="ECO:0000256" key="7">
    <source>
        <dbReference type="SAM" id="MobiDB-lite"/>
    </source>
</evidence>
<evidence type="ECO:0000259" key="9">
    <source>
        <dbReference type="PROSITE" id="PS50171"/>
    </source>
</evidence>
<feature type="compositionally biased region" description="Polar residues" evidence="7">
    <location>
        <begin position="53"/>
        <end position="70"/>
    </location>
</feature>
<name>A0AAD8FXU8_ACIOX</name>
<dbReference type="Proteomes" id="UP001230051">
    <property type="component" value="Unassembled WGS sequence"/>
</dbReference>
<dbReference type="InterPro" id="IPR012677">
    <property type="entry name" value="Nucleotide-bd_a/b_plait_sf"/>
</dbReference>
<dbReference type="PROSITE" id="PS50171">
    <property type="entry name" value="ZF_MATRIN"/>
    <property type="match status" value="1"/>
</dbReference>
<comment type="caution">
    <text evidence="10">The sequence shown here is derived from an EMBL/GenBank/DDBJ whole genome shotgun (WGS) entry which is preliminary data.</text>
</comment>
<dbReference type="GO" id="GO:0003723">
    <property type="term" value="F:RNA binding"/>
    <property type="evidence" value="ECO:0007669"/>
    <property type="project" value="UniProtKB-UniRule"/>
</dbReference>
<evidence type="ECO:0000256" key="1">
    <source>
        <dbReference type="ARBA" id="ARBA00004123"/>
    </source>
</evidence>
<dbReference type="InterPro" id="IPR003604">
    <property type="entry name" value="Matrin/U1-like-C_Znf_C2H2"/>
</dbReference>
<feature type="compositionally biased region" description="Basic and acidic residues" evidence="7">
    <location>
        <begin position="708"/>
        <end position="720"/>
    </location>
</feature>
<keyword evidence="4" id="KW-0862">Zinc</keyword>
<gene>
    <name evidence="10" type="primary">MATR3</name>
    <name evidence="10" type="ORF">AOXY_G20175</name>
</gene>
<evidence type="ECO:0000256" key="2">
    <source>
        <dbReference type="ARBA" id="ARBA00022723"/>
    </source>
</evidence>
<dbReference type="SUPFAM" id="SSF54928">
    <property type="entry name" value="RNA-binding domain, RBD"/>
    <property type="match status" value="4"/>
</dbReference>
<feature type="region of interest" description="Disordered" evidence="7">
    <location>
        <begin position="1101"/>
        <end position="1132"/>
    </location>
</feature>
<dbReference type="InterPro" id="IPR035979">
    <property type="entry name" value="RBD_domain_sf"/>
</dbReference>
<dbReference type="InterPro" id="IPR000690">
    <property type="entry name" value="Matrin/U1-C_Znf_C2H2"/>
</dbReference>
<dbReference type="SMART" id="SM00360">
    <property type="entry name" value="RRM"/>
    <property type="match status" value="3"/>
</dbReference>
<feature type="compositionally biased region" description="Basic and acidic residues" evidence="7">
    <location>
        <begin position="1109"/>
        <end position="1120"/>
    </location>
</feature>